<reference evidence="9 10" key="1">
    <citation type="submission" date="2016-01" db="EMBL/GenBank/DDBJ databases">
        <title>Draft Genome Sequences of Seven Thermophilic Sporeformers Isolated from Foods.</title>
        <authorList>
            <person name="Berendsen E.M."/>
            <person name="Wells-Bennik M.H."/>
            <person name="Krawcyk A.O."/>
            <person name="De Jong A."/>
            <person name="Holsappel S."/>
            <person name="Eijlander R.T."/>
            <person name="Kuipers O.P."/>
        </authorList>
    </citation>
    <scope>NUCLEOTIDE SEQUENCE [LARGE SCALE GENOMIC DNA]</scope>
    <source>
        <strain evidence="9 10">B4135</strain>
    </source>
</reference>
<feature type="coiled-coil region" evidence="7">
    <location>
        <begin position="167"/>
        <end position="208"/>
    </location>
</feature>
<dbReference type="GO" id="GO:0005737">
    <property type="term" value="C:cytoplasm"/>
    <property type="evidence" value="ECO:0007669"/>
    <property type="project" value="UniProtKB-SubCell"/>
</dbReference>
<dbReference type="AlphaFoldDB" id="A0A150LAT9"/>
<dbReference type="InterPro" id="IPR024704">
    <property type="entry name" value="SMC"/>
</dbReference>
<dbReference type="InterPro" id="IPR003395">
    <property type="entry name" value="RecF/RecN/SMC_N"/>
</dbReference>
<dbReference type="GO" id="GO:0003677">
    <property type="term" value="F:DNA binding"/>
    <property type="evidence" value="ECO:0007669"/>
    <property type="project" value="UniProtKB-UniRule"/>
</dbReference>
<proteinExistence type="inferred from homology"/>
<gene>
    <name evidence="7" type="primary">smc</name>
    <name evidence="9" type="ORF">B4135_3785</name>
</gene>
<feature type="domain" description="SMC hinge" evidence="8">
    <location>
        <begin position="518"/>
        <end position="637"/>
    </location>
</feature>
<dbReference type="Gene3D" id="3.40.50.300">
    <property type="entry name" value="P-loop containing nucleotide triphosphate hydrolases"/>
    <property type="match status" value="2"/>
</dbReference>
<dbReference type="Pfam" id="PF02463">
    <property type="entry name" value="SMC_N"/>
    <property type="match status" value="1"/>
</dbReference>
<dbReference type="Gene3D" id="1.20.1060.20">
    <property type="match status" value="1"/>
</dbReference>
<feature type="binding site" evidence="7">
    <location>
        <begin position="32"/>
        <end position="39"/>
    </location>
    <ligand>
        <name>ATP</name>
        <dbReference type="ChEBI" id="CHEBI:30616"/>
    </ligand>
</feature>
<dbReference type="SUPFAM" id="SSF52540">
    <property type="entry name" value="P-loop containing nucleoside triphosphate hydrolases"/>
    <property type="match status" value="1"/>
</dbReference>
<dbReference type="OrthoDB" id="9808768at2"/>
<protein>
    <recommendedName>
        <fullName evidence="7">Chromosome partition protein Smc</fullName>
    </recommendedName>
</protein>
<evidence type="ECO:0000313" key="9">
    <source>
        <dbReference type="EMBL" id="KYD09461.1"/>
    </source>
</evidence>
<evidence type="ECO:0000313" key="10">
    <source>
        <dbReference type="Proteomes" id="UP000075683"/>
    </source>
</evidence>
<comment type="caution">
    <text evidence="9">The sequence shown here is derived from an EMBL/GenBank/DDBJ whole genome shotgun (WGS) entry which is preliminary data.</text>
</comment>
<keyword evidence="2 7" id="KW-0963">Cytoplasm</keyword>
<dbReference type="GO" id="GO:0005694">
    <property type="term" value="C:chromosome"/>
    <property type="evidence" value="ECO:0007669"/>
    <property type="project" value="InterPro"/>
</dbReference>
<dbReference type="Proteomes" id="UP000075683">
    <property type="component" value="Unassembled WGS sequence"/>
</dbReference>
<name>A0A150LAT9_9BACI</name>
<organism evidence="9 10">
    <name type="scientific">Caldibacillus debilis</name>
    <dbReference type="NCBI Taxonomy" id="301148"/>
    <lineage>
        <taxon>Bacteria</taxon>
        <taxon>Bacillati</taxon>
        <taxon>Bacillota</taxon>
        <taxon>Bacilli</taxon>
        <taxon>Bacillales</taxon>
        <taxon>Bacillaceae</taxon>
        <taxon>Caldibacillus</taxon>
    </lineage>
</organism>
<dbReference type="EMBL" id="LQYT01000130">
    <property type="protein sequence ID" value="KYD09461.1"/>
    <property type="molecule type" value="Genomic_DNA"/>
</dbReference>
<evidence type="ECO:0000259" key="8">
    <source>
        <dbReference type="SMART" id="SM00968"/>
    </source>
</evidence>
<keyword evidence="3 7" id="KW-0547">Nucleotide-binding</keyword>
<dbReference type="InterPro" id="IPR011890">
    <property type="entry name" value="SMC_prok"/>
</dbReference>
<evidence type="ECO:0000256" key="6">
    <source>
        <dbReference type="ARBA" id="ARBA00023125"/>
    </source>
</evidence>
<dbReference type="Gene3D" id="3.30.70.1620">
    <property type="match status" value="1"/>
</dbReference>
<dbReference type="GO" id="GO:0006260">
    <property type="term" value="P:DNA replication"/>
    <property type="evidence" value="ECO:0007669"/>
    <property type="project" value="UniProtKB-UniRule"/>
</dbReference>
<dbReference type="PIRSF" id="PIRSF005719">
    <property type="entry name" value="SMC"/>
    <property type="match status" value="1"/>
</dbReference>
<dbReference type="InterPro" id="IPR036277">
    <property type="entry name" value="SMC_hinge_sf"/>
</dbReference>
<comment type="similarity">
    <text evidence="7">Belongs to the SMC family.</text>
</comment>
<dbReference type="CDD" id="cd03278">
    <property type="entry name" value="ABC_SMC_barmotin"/>
    <property type="match status" value="2"/>
</dbReference>
<dbReference type="GO" id="GO:0007059">
    <property type="term" value="P:chromosome segregation"/>
    <property type="evidence" value="ECO:0007669"/>
    <property type="project" value="UniProtKB-UniRule"/>
</dbReference>
<evidence type="ECO:0000256" key="4">
    <source>
        <dbReference type="ARBA" id="ARBA00022840"/>
    </source>
</evidence>
<dbReference type="GO" id="GO:0005524">
    <property type="term" value="F:ATP binding"/>
    <property type="evidence" value="ECO:0007669"/>
    <property type="project" value="UniProtKB-UniRule"/>
</dbReference>
<dbReference type="InterPro" id="IPR027417">
    <property type="entry name" value="P-loop_NTPase"/>
</dbReference>
<dbReference type="PANTHER" id="PTHR43977">
    <property type="entry name" value="STRUCTURAL MAINTENANCE OF CHROMOSOMES PROTEIN 3"/>
    <property type="match status" value="1"/>
</dbReference>
<dbReference type="GO" id="GO:0016887">
    <property type="term" value="F:ATP hydrolysis activity"/>
    <property type="evidence" value="ECO:0007669"/>
    <property type="project" value="InterPro"/>
</dbReference>
<comment type="subcellular location">
    <subcellularLocation>
        <location evidence="1 7">Cytoplasm</location>
    </subcellularLocation>
</comment>
<feature type="coiled-coil region" evidence="7">
    <location>
        <begin position="234"/>
        <end position="496"/>
    </location>
</feature>
<sequence length="1185" mass="136501">MFLKRLEIAGFKSFADRVAIEFDKGITAVVGPNGSGKSNITDAIRWVLGEQSVKSLRGGKMEDIIFAGSANRKPLNFAEVSLILDNGDHFLPVDYNEVMITRRAYRSGESEFFINKQPCRLKDIVDLMMDSGMGREAFSIIGQGKVDEILNSKPEERRMIFEEAAGVLKYKTRKMKAEAKLAETEENLNRVRDILHELEGQLEPLKKQASVAKEYLDLKKELERYEVALLAHDIEQLSGEWNALKEKIRSLQDEELELSVQVQKKEAEIERIRDAMGAADRSVDELQQKLLSASEELEKIEGRREVLKERKKNFAENRKALEQALDESRAKLESLKKERETLSAQLAELEGQLAEKRRLLKEKREKLEFLSEDVEEKIESLKSDYIDLLNREAALKNEQRLLAQQLERLESQYEKQKEEKERVLHDRDLLAAEGEELERKRGILAERAEAERERLQKEEQELQRFLREGEVLEEALRKIAQEVHQLKSRKEILQEMEEDLAGFHQGAKEILKAGKKLPGIEGAVAQLIRVEKPYELAVETALSSSLQHIVVRDEECARTAINYLKKHSSGRATFLPMSVIKGRTIPPEQRRHLAENEAFVGIASELVSFQEKHRNIMEYLLGTVIISRHLPGANEIARASGYRYRIVTLDGDVVNPGGSMTGGAVKKNASSLLSRKREMETLEAEIARREEEGRKKRRLLDETKGKIGRLKENLQKAKETEEGLKKEEERVREALKEIEWRRKNLEERLQIFAAEEASFLQEKERIAGKMKENAGRLERIRAEAEEIDLAVKALSEKKSVDQSQKDSLTEEIQALNIQIAKLEEQIRHIKARSESAELGLKETEEDKAEQEKRLEEMIREREEDEKSEAELARLAEEKQKEKNSILDRIAERRQERNRQQQMLEEIERDVKEWKRLHKTAADRLKEEEVKLGRLDAELDNLLRKLSEEYFLTFEAAKEQYPLPEAPDEARKKAKLIKRSIDELGTVNLGAIEEYERIHERYTFLRDQRDDLLEAKDTLFQVIEEMDQEMIKRFKETFEAVSGEFTSVFRNLFSGGYAELKLTDPDDLLNTGVEIVAQPPGKKLQNLSLLSGGERALTAIALLFSILKVRPVPFCVFDEVEAALDEANVYRFSRYLKKFAEDTQFIVITHRKGTMEEADALYGITMQESGVSKLVSVRLEEQENFV</sequence>
<dbReference type="HAMAP" id="MF_01894">
    <property type="entry name" value="Smc_prok"/>
    <property type="match status" value="1"/>
</dbReference>
<evidence type="ECO:0000256" key="2">
    <source>
        <dbReference type="ARBA" id="ARBA00022490"/>
    </source>
</evidence>
<evidence type="ECO:0000256" key="3">
    <source>
        <dbReference type="ARBA" id="ARBA00022741"/>
    </source>
</evidence>
<dbReference type="RefSeq" id="WP_061569960.1">
    <property type="nucleotide sequence ID" value="NZ_LQYT01000130.1"/>
</dbReference>
<dbReference type="NCBIfam" id="TIGR02168">
    <property type="entry name" value="SMC_prok_B"/>
    <property type="match status" value="1"/>
</dbReference>
<dbReference type="InterPro" id="IPR010935">
    <property type="entry name" value="SMC_hinge"/>
</dbReference>
<dbReference type="Gene3D" id="1.10.287.1490">
    <property type="match status" value="1"/>
</dbReference>
<dbReference type="Pfam" id="PF06470">
    <property type="entry name" value="SMC_hinge"/>
    <property type="match status" value="1"/>
</dbReference>
<comment type="domain">
    <text evidence="7">Contains large globular domains required for ATP hydrolysis at each terminus and a third globular domain forming a flexible hinge near the middle of the molecule. These domains are separated by coiled-coil structures.</text>
</comment>
<dbReference type="GO" id="GO:0030261">
    <property type="term" value="P:chromosome condensation"/>
    <property type="evidence" value="ECO:0007669"/>
    <property type="project" value="InterPro"/>
</dbReference>
<keyword evidence="4 7" id="KW-0067">ATP-binding</keyword>
<keyword evidence="5 7" id="KW-0175">Coiled coil</keyword>
<accession>A0A150LAT9</accession>
<evidence type="ECO:0000256" key="7">
    <source>
        <dbReference type="HAMAP-Rule" id="MF_01894"/>
    </source>
</evidence>
<dbReference type="FunFam" id="3.40.50.300:FF:000984">
    <property type="entry name" value="Chromosome partition protein Smc"/>
    <property type="match status" value="1"/>
</dbReference>
<comment type="subunit">
    <text evidence="7">Homodimer.</text>
</comment>
<dbReference type="FunFam" id="3.40.50.300:FF:000901">
    <property type="entry name" value="Chromosome partition protein Smc"/>
    <property type="match status" value="1"/>
</dbReference>
<dbReference type="PATRIC" id="fig|301148.3.peg.1830"/>
<dbReference type="STRING" id="301148.B4135_3785"/>
<comment type="function">
    <text evidence="7">Required for chromosome condensation and partitioning.</text>
</comment>
<dbReference type="SMART" id="SM00968">
    <property type="entry name" value="SMC_hinge"/>
    <property type="match status" value="1"/>
</dbReference>
<dbReference type="SUPFAM" id="SSF75553">
    <property type="entry name" value="Smc hinge domain"/>
    <property type="match status" value="1"/>
</dbReference>
<evidence type="ECO:0000256" key="1">
    <source>
        <dbReference type="ARBA" id="ARBA00004496"/>
    </source>
</evidence>
<dbReference type="GO" id="GO:0007062">
    <property type="term" value="P:sister chromatid cohesion"/>
    <property type="evidence" value="ECO:0007669"/>
    <property type="project" value="InterPro"/>
</dbReference>
<feature type="coiled-coil region" evidence="7">
    <location>
        <begin position="672"/>
        <end position="944"/>
    </location>
</feature>
<evidence type="ECO:0000256" key="5">
    <source>
        <dbReference type="ARBA" id="ARBA00023054"/>
    </source>
</evidence>
<keyword evidence="6 7" id="KW-0238">DNA-binding</keyword>